<dbReference type="PATRIC" id="fig|626937.4.peg.2308"/>
<dbReference type="STRING" id="626937.HMPREF3293_02351"/>
<organism evidence="2 3">
    <name type="scientific">Christensenella minuta</name>
    <dbReference type="NCBI Taxonomy" id="626937"/>
    <lineage>
        <taxon>Bacteria</taxon>
        <taxon>Bacillati</taxon>
        <taxon>Bacillota</taxon>
        <taxon>Clostridia</taxon>
        <taxon>Christensenellales</taxon>
        <taxon>Christensenellaceae</taxon>
        <taxon>Christensenella</taxon>
    </lineage>
</organism>
<gene>
    <name evidence="2" type="ORF">HMPREF3293_02351</name>
</gene>
<dbReference type="EMBL" id="LSZW01000063">
    <property type="protein sequence ID" value="KXK65093.1"/>
    <property type="molecule type" value="Genomic_DNA"/>
</dbReference>
<dbReference type="PANTHER" id="PTHR43685:SF2">
    <property type="entry name" value="GLYCOSYLTRANSFERASE 2-LIKE DOMAIN-CONTAINING PROTEIN"/>
    <property type="match status" value="1"/>
</dbReference>
<protein>
    <submittedName>
        <fullName evidence="2">Glycosyltransferase, group 2 family protein</fullName>
    </submittedName>
</protein>
<feature type="domain" description="Glycosyltransferase 2-like" evidence="1">
    <location>
        <begin position="4"/>
        <end position="109"/>
    </location>
</feature>
<evidence type="ECO:0000259" key="1">
    <source>
        <dbReference type="Pfam" id="PF00535"/>
    </source>
</evidence>
<accession>A0A136Q338</accession>
<dbReference type="InterPro" id="IPR029044">
    <property type="entry name" value="Nucleotide-diphossugar_trans"/>
</dbReference>
<dbReference type="AlphaFoldDB" id="A0A136Q338"/>
<reference evidence="2 3" key="1">
    <citation type="submission" date="2016-02" db="EMBL/GenBank/DDBJ databases">
        <authorList>
            <person name="Wen L."/>
            <person name="He K."/>
            <person name="Yang H."/>
        </authorList>
    </citation>
    <scope>NUCLEOTIDE SEQUENCE [LARGE SCALE GENOMIC DNA]</scope>
    <source>
        <strain evidence="2 3">DSM 22607</strain>
    </source>
</reference>
<name>A0A136Q338_9FIRM</name>
<keyword evidence="2" id="KW-0808">Transferase</keyword>
<dbReference type="Proteomes" id="UP000070366">
    <property type="component" value="Unassembled WGS sequence"/>
</dbReference>
<evidence type="ECO:0000313" key="3">
    <source>
        <dbReference type="Proteomes" id="UP000070366"/>
    </source>
</evidence>
<dbReference type="GO" id="GO:0016740">
    <property type="term" value="F:transferase activity"/>
    <property type="evidence" value="ECO:0007669"/>
    <property type="project" value="UniProtKB-KW"/>
</dbReference>
<keyword evidence="3" id="KW-1185">Reference proteome</keyword>
<dbReference type="OrthoDB" id="9802649at2"/>
<dbReference type="KEGG" id="cmiu:B1H56_03585"/>
<dbReference type="InterPro" id="IPR001173">
    <property type="entry name" value="Glyco_trans_2-like"/>
</dbReference>
<dbReference type="InterPro" id="IPR050834">
    <property type="entry name" value="Glycosyltransf_2"/>
</dbReference>
<dbReference type="RefSeq" id="WP_066518884.1">
    <property type="nucleotide sequence ID" value="NZ_CABMOF010000001.1"/>
</dbReference>
<dbReference type="PANTHER" id="PTHR43685">
    <property type="entry name" value="GLYCOSYLTRANSFERASE"/>
    <property type="match status" value="1"/>
</dbReference>
<dbReference type="CDD" id="cd04196">
    <property type="entry name" value="GT_2_like_d"/>
    <property type="match status" value="1"/>
</dbReference>
<dbReference type="Gene3D" id="3.90.550.10">
    <property type="entry name" value="Spore Coat Polysaccharide Biosynthesis Protein SpsA, Chain A"/>
    <property type="match status" value="1"/>
</dbReference>
<dbReference type="SUPFAM" id="SSF53448">
    <property type="entry name" value="Nucleotide-diphospho-sugar transferases"/>
    <property type="match status" value="1"/>
</dbReference>
<proteinExistence type="predicted"/>
<evidence type="ECO:0000313" key="2">
    <source>
        <dbReference type="EMBL" id="KXK65093.1"/>
    </source>
</evidence>
<comment type="caution">
    <text evidence="2">The sequence shown here is derived from an EMBL/GenBank/DDBJ whole genome shotgun (WGS) entry which is preliminary data.</text>
</comment>
<dbReference type="Pfam" id="PF00535">
    <property type="entry name" value="Glycos_transf_2"/>
    <property type="match status" value="1"/>
</dbReference>
<sequence>MVDILLATYNGEAYLKEMLDSLLGQTMQDFHVYIRDDGSTDGTPVILEGFRQAYPDKFTVIHDDQSIGNARDNFFALLSYAKRDYVMFADQDDIWQPDKIALTAATMKIAEDDLGEGPLLAHSDLTVVDGDDRVLYPSLFALQKLDPERLYLNQLLPQNNITGCTVMMNRALVRIVRTRKEALMHDWWIGLAAAAFGHIVVAPNRIHYRQHQANAVGAKDVKSASYFRQKLSNTGGIRESIAATYRQAEAFLEIYQDMLSDEQKELIRVFTSLGECNALKRMRLLSKYKLYKSGVYRKIGQIIYG</sequence>